<feature type="region of interest" description="Disordered" evidence="1">
    <location>
        <begin position="97"/>
        <end position="138"/>
    </location>
</feature>
<evidence type="ECO:0000313" key="2">
    <source>
        <dbReference type="EMBL" id="CAB4148992.1"/>
    </source>
</evidence>
<protein>
    <submittedName>
        <fullName evidence="4">Uncharacterized protein</fullName>
    </submittedName>
</protein>
<proteinExistence type="predicted"/>
<organism evidence="4">
    <name type="scientific">uncultured Caudovirales phage</name>
    <dbReference type="NCBI Taxonomy" id="2100421"/>
    <lineage>
        <taxon>Viruses</taxon>
        <taxon>Duplodnaviria</taxon>
        <taxon>Heunggongvirae</taxon>
        <taxon>Uroviricota</taxon>
        <taxon>Caudoviricetes</taxon>
        <taxon>Peduoviridae</taxon>
        <taxon>Maltschvirus</taxon>
        <taxon>Maltschvirus maltsch</taxon>
    </lineage>
</organism>
<dbReference type="EMBL" id="LR797158">
    <property type="protein sequence ID" value="CAB4190729.1"/>
    <property type="molecule type" value="Genomic_DNA"/>
</dbReference>
<evidence type="ECO:0000313" key="4">
    <source>
        <dbReference type="EMBL" id="CAB4194474.1"/>
    </source>
</evidence>
<evidence type="ECO:0000256" key="1">
    <source>
        <dbReference type="SAM" id="MobiDB-lite"/>
    </source>
</evidence>
<dbReference type="EMBL" id="LR796510">
    <property type="protein sequence ID" value="CAB4148992.1"/>
    <property type="molecule type" value="Genomic_DNA"/>
</dbReference>
<sequence>MGPHEAARFPGPGEAGHSIPGAGRARTGPAGEAVERVKLHTGAWVEHAGKLARESRPPAELLNHPGAARLRWPRAGARLVEREAVARELSSVPGVWHQELSRPPGKLPAIEQPGPPGAHRGRRRASSMAPGAGQSCRLCGTRPASRPGEAGRVSCWPPGSRAVGPGKLAGYRVKLANRAPVRRLGAASVAVEGPRSHQEPRYVLGPRVELSSFAGVLVEPGSCRAVARESSRPRVKLSSASGH</sequence>
<name>A0A6J5RRK4_9CAUD</name>
<gene>
    <name evidence="3" type="ORF">UFOVP1191_99</name>
    <name evidence="4" type="ORF">UFOVP1252_79</name>
    <name evidence="2" type="ORF">UFOVP529_41</name>
</gene>
<accession>A0A6J5RRK4</accession>
<feature type="compositionally biased region" description="Low complexity" evidence="1">
    <location>
        <begin position="20"/>
        <end position="32"/>
    </location>
</feature>
<feature type="region of interest" description="Disordered" evidence="1">
    <location>
        <begin position="1"/>
        <end position="32"/>
    </location>
</feature>
<dbReference type="EMBL" id="LR797211">
    <property type="protein sequence ID" value="CAB4194474.1"/>
    <property type="molecule type" value="Genomic_DNA"/>
</dbReference>
<reference evidence="4" key="1">
    <citation type="submission" date="2020-05" db="EMBL/GenBank/DDBJ databases">
        <authorList>
            <person name="Chiriac C."/>
            <person name="Salcher M."/>
            <person name="Ghai R."/>
            <person name="Kavagutti S V."/>
        </authorList>
    </citation>
    <scope>NUCLEOTIDE SEQUENCE</scope>
</reference>
<evidence type="ECO:0000313" key="3">
    <source>
        <dbReference type="EMBL" id="CAB4190729.1"/>
    </source>
</evidence>